<dbReference type="Pfam" id="PF02470">
    <property type="entry name" value="MlaD"/>
    <property type="match status" value="1"/>
</dbReference>
<dbReference type="PANTHER" id="PTHR34675">
    <property type="entry name" value="PROTEIN TRIGALACTOSYLDIACYLGLYCEROL 2, CHLOROPLASTIC"/>
    <property type="match status" value="1"/>
</dbReference>
<dbReference type="InterPro" id="IPR039342">
    <property type="entry name" value="TGD2-like"/>
</dbReference>
<evidence type="ECO:0000256" key="2">
    <source>
        <dbReference type="SAM" id="Phobius"/>
    </source>
</evidence>
<keyword evidence="2" id="KW-1133">Transmembrane helix</keyword>
<keyword evidence="2" id="KW-0472">Membrane</keyword>
<dbReference type="EMBL" id="CP150886">
    <property type="protein sequence ID" value="WZB88643.1"/>
    <property type="molecule type" value="Genomic_DNA"/>
</dbReference>
<proteinExistence type="predicted"/>
<dbReference type="Proteomes" id="UP001483337">
    <property type="component" value="Chromosome"/>
</dbReference>
<reference evidence="4 5" key="1">
    <citation type="submission" date="2024-04" db="EMBL/GenBank/DDBJ databases">
        <title>Okeanomitos corallinicola gen. &amp; sp. nov. (Nostocales, Cyanobacteria), a new toxic marine heterocyst-forming cyanobacterium from a coral reef.</title>
        <authorList>
            <person name="Li H."/>
            <person name="Li R."/>
            <person name="Kang J."/>
            <person name="Hii K.S."/>
            <person name="Mohamed H.F."/>
            <person name="Xu X."/>
            <person name="Luo Z."/>
        </authorList>
    </citation>
    <scope>NUCLEOTIDE SEQUENCE [LARGE SCALE GENOMIC DNA]</scope>
    <source>
        <strain evidence="4 5">TIOX110</strain>
    </source>
</reference>
<keyword evidence="5" id="KW-1185">Reference proteome</keyword>
<name>A0ABZ2UWP5_9CYAN</name>
<dbReference type="InterPro" id="IPR003399">
    <property type="entry name" value="Mce/MlaD"/>
</dbReference>
<protein>
    <submittedName>
        <fullName evidence="4">MlaD family protein</fullName>
    </submittedName>
</protein>
<evidence type="ECO:0000259" key="3">
    <source>
        <dbReference type="Pfam" id="PF02470"/>
    </source>
</evidence>
<evidence type="ECO:0000313" key="4">
    <source>
        <dbReference type="EMBL" id="WZB88643.1"/>
    </source>
</evidence>
<gene>
    <name evidence="4" type="ORF">WJM97_02895</name>
</gene>
<feature type="region of interest" description="Disordered" evidence="1">
    <location>
        <begin position="455"/>
        <end position="481"/>
    </location>
</feature>
<dbReference type="RefSeq" id="WP_353931550.1">
    <property type="nucleotide sequence ID" value="NZ_CP150886.1"/>
</dbReference>
<keyword evidence="2" id="KW-0812">Transmembrane</keyword>
<accession>A0ABZ2UWP5</accession>
<evidence type="ECO:0000313" key="5">
    <source>
        <dbReference type="Proteomes" id="UP001483337"/>
    </source>
</evidence>
<dbReference type="PANTHER" id="PTHR34675:SF1">
    <property type="entry name" value="PROTEIN TRIGALACTOSYLDIACYLGLYCEROL 2, CHLOROPLASTIC"/>
    <property type="match status" value="1"/>
</dbReference>
<evidence type="ECO:0000256" key="1">
    <source>
        <dbReference type="SAM" id="MobiDB-lite"/>
    </source>
</evidence>
<feature type="domain" description="Mce/MlaD" evidence="3">
    <location>
        <begin position="46"/>
        <end position="122"/>
    </location>
</feature>
<sequence length="494" mass="53116">MRDLIGGFTSKRTLKEGMVGLLILLGVGAFGGVFMWLNGISAGGKSYRAVVEFANAGGMQKGSPVRYRGVKVGSISKITTGANAIEVELQINDPNLKIPANSTIEANQSGLINESIIDIVPPANSEISQDIPGPLDKDCNPGLIICNESSKLKGVIGISVDELLRESYKFTAQYNNKEFYENVNRLLVTSSSAATNVANLTKELQTISKSFNDQIGTFSNTAVTLQKSTNELTATTTKTASQLSATASDFSVTAQQAGKLLTNLDELLVDNRSALVGALNNITATSNQLRQTVSSLSPAVDRFTDGELIKNLELLSANAAEASVNLKDASQTLNDPKNIVLLQQTLDAARGTFENTQKITADLDELTGDPKFRQNLLQLVNGLSKLVSSTKDVQEQTKVAMTLDSLKASVNQKQAVIAPPPTPTLKARNIIPEPTDFTLNLDVKDVKEVEKPKKVVISTPPATSESLTPREIPTPSSQEQLLQKLREYKELGDR</sequence>
<organism evidence="4 5">
    <name type="scientific">Okeanomitos corallinicola TIOX110</name>
    <dbReference type="NCBI Taxonomy" id="3133117"/>
    <lineage>
        <taxon>Bacteria</taxon>
        <taxon>Bacillati</taxon>
        <taxon>Cyanobacteriota</taxon>
        <taxon>Cyanophyceae</taxon>
        <taxon>Nostocales</taxon>
        <taxon>Aphanizomenonaceae</taxon>
        <taxon>Okeanomitos</taxon>
    </lineage>
</organism>
<feature type="transmembrane region" description="Helical" evidence="2">
    <location>
        <begin position="18"/>
        <end position="37"/>
    </location>
</feature>